<protein>
    <submittedName>
        <fullName evidence="2">Intraflagellar transport protein 27 homolog</fullName>
    </submittedName>
</protein>
<evidence type="ECO:0000313" key="1">
    <source>
        <dbReference type="Proteomes" id="UP000515154"/>
    </source>
</evidence>
<gene>
    <name evidence="2" type="primary">LOC115228547</name>
</gene>
<dbReference type="SUPFAM" id="SSF52540">
    <property type="entry name" value="P-loop containing nucleoside triphosphate hydrolases"/>
    <property type="match status" value="1"/>
</dbReference>
<sequence>METVLRTKCVLLGDPTTGKSTFLSTCSTGQDDTSKNYEMVLFKTLIPKTVESPVQVVQVYNKSTNFEHELHIQDTSGTFINSIHHLYYVLFFDMTNESSFHSCQQLVKTVTQHSPTSFCFYFLESFKKAL</sequence>
<proteinExistence type="predicted"/>
<name>A0A6P7U0B4_9MOLL</name>
<dbReference type="RefSeq" id="XP_029654977.1">
    <property type="nucleotide sequence ID" value="XM_029799117.1"/>
</dbReference>
<dbReference type="GO" id="GO:0003924">
    <property type="term" value="F:GTPase activity"/>
    <property type="evidence" value="ECO:0007669"/>
    <property type="project" value="InterPro"/>
</dbReference>
<dbReference type="InterPro" id="IPR001806">
    <property type="entry name" value="Small_GTPase"/>
</dbReference>
<dbReference type="GO" id="GO:0005525">
    <property type="term" value="F:GTP binding"/>
    <property type="evidence" value="ECO:0007669"/>
    <property type="project" value="InterPro"/>
</dbReference>
<dbReference type="Gene3D" id="3.40.50.300">
    <property type="entry name" value="P-loop containing nucleotide triphosphate hydrolases"/>
    <property type="match status" value="1"/>
</dbReference>
<reference evidence="2" key="1">
    <citation type="submission" date="2025-08" db="UniProtKB">
        <authorList>
            <consortium name="RefSeq"/>
        </authorList>
    </citation>
    <scope>IDENTIFICATION</scope>
</reference>
<dbReference type="Proteomes" id="UP000515154">
    <property type="component" value="Unplaced"/>
</dbReference>
<dbReference type="AlphaFoldDB" id="A0A6P7U0B4"/>
<organism evidence="1 2">
    <name type="scientific">Octopus sinensis</name>
    <name type="common">East Asian common octopus</name>
    <dbReference type="NCBI Taxonomy" id="2607531"/>
    <lineage>
        <taxon>Eukaryota</taxon>
        <taxon>Metazoa</taxon>
        <taxon>Spiralia</taxon>
        <taxon>Lophotrochozoa</taxon>
        <taxon>Mollusca</taxon>
        <taxon>Cephalopoda</taxon>
        <taxon>Coleoidea</taxon>
        <taxon>Octopodiformes</taxon>
        <taxon>Octopoda</taxon>
        <taxon>Incirrata</taxon>
        <taxon>Octopodidae</taxon>
        <taxon>Octopus</taxon>
    </lineage>
</organism>
<keyword evidence="1" id="KW-1185">Reference proteome</keyword>
<dbReference type="KEGG" id="osn:115228547"/>
<dbReference type="Pfam" id="PF00071">
    <property type="entry name" value="Ras"/>
    <property type="match status" value="1"/>
</dbReference>
<evidence type="ECO:0000313" key="2">
    <source>
        <dbReference type="RefSeq" id="XP_029654977.1"/>
    </source>
</evidence>
<accession>A0A6P7U0B4</accession>
<dbReference type="InterPro" id="IPR027417">
    <property type="entry name" value="P-loop_NTPase"/>
</dbReference>